<name>A0ABS8TE30_DATST</name>
<keyword evidence="2" id="KW-1185">Reference proteome</keyword>
<organism evidence="1 2">
    <name type="scientific">Datura stramonium</name>
    <name type="common">Jimsonweed</name>
    <name type="synonym">Common thornapple</name>
    <dbReference type="NCBI Taxonomy" id="4076"/>
    <lineage>
        <taxon>Eukaryota</taxon>
        <taxon>Viridiplantae</taxon>
        <taxon>Streptophyta</taxon>
        <taxon>Embryophyta</taxon>
        <taxon>Tracheophyta</taxon>
        <taxon>Spermatophyta</taxon>
        <taxon>Magnoliopsida</taxon>
        <taxon>eudicotyledons</taxon>
        <taxon>Gunneridae</taxon>
        <taxon>Pentapetalae</taxon>
        <taxon>asterids</taxon>
        <taxon>lamiids</taxon>
        <taxon>Solanales</taxon>
        <taxon>Solanaceae</taxon>
        <taxon>Solanoideae</taxon>
        <taxon>Datureae</taxon>
        <taxon>Datura</taxon>
    </lineage>
</organism>
<gene>
    <name evidence="1" type="ORF">HAX54_008882</name>
</gene>
<accession>A0ABS8TE30</accession>
<dbReference type="EMBL" id="JACEIK010001472">
    <property type="protein sequence ID" value="MCD7469715.1"/>
    <property type="molecule type" value="Genomic_DNA"/>
</dbReference>
<dbReference type="Proteomes" id="UP000823775">
    <property type="component" value="Unassembled WGS sequence"/>
</dbReference>
<proteinExistence type="predicted"/>
<protein>
    <submittedName>
        <fullName evidence="1">Uncharacterized protein</fullName>
    </submittedName>
</protein>
<evidence type="ECO:0000313" key="1">
    <source>
        <dbReference type="EMBL" id="MCD7469715.1"/>
    </source>
</evidence>
<comment type="caution">
    <text evidence="1">The sequence shown here is derived from an EMBL/GenBank/DDBJ whole genome shotgun (WGS) entry which is preliminary data.</text>
</comment>
<sequence>ALLALLYKTVEQSRNKVALISISHGASVDAEERGKGCKMLEQALDESNIS</sequence>
<evidence type="ECO:0000313" key="2">
    <source>
        <dbReference type="Proteomes" id="UP000823775"/>
    </source>
</evidence>
<reference evidence="1 2" key="1">
    <citation type="journal article" date="2021" name="BMC Genomics">
        <title>Datura genome reveals duplications of psychoactive alkaloid biosynthetic genes and high mutation rate following tissue culture.</title>
        <authorList>
            <person name="Rajewski A."/>
            <person name="Carter-House D."/>
            <person name="Stajich J."/>
            <person name="Litt A."/>
        </authorList>
    </citation>
    <scope>NUCLEOTIDE SEQUENCE [LARGE SCALE GENOMIC DNA]</scope>
    <source>
        <strain evidence="1">AR-01</strain>
    </source>
</reference>
<feature type="non-terminal residue" evidence="1">
    <location>
        <position position="1"/>
    </location>
</feature>